<reference evidence="4 5" key="1">
    <citation type="journal article" date="2015" name="Genome Announc.">
        <title>Expanding the biotechnology potential of lactobacilli through comparative genomics of 213 strains and associated genera.</title>
        <authorList>
            <person name="Sun Z."/>
            <person name="Harris H.M."/>
            <person name="McCann A."/>
            <person name="Guo C."/>
            <person name="Argimon S."/>
            <person name="Zhang W."/>
            <person name="Yang X."/>
            <person name="Jeffery I.B."/>
            <person name="Cooney J.C."/>
            <person name="Kagawa T.F."/>
            <person name="Liu W."/>
            <person name="Song Y."/>
            <person name="Salvetti E."/>
            <person name="Wrobel A."/>
            <person name="Rasinkangas P."/>
            <person name="Parkhill J."/>
            <person name="Rea M.C."/>
            <person name="O'Sullivan O."/>
            <person name="Ritari J."/>
            <person name="Douillard F.P."/>
            <person name="Paul Ross R."/>
            <person name="Yang R."/>
            <person name="Briner A.E."/>
            <person name="Felis G.E."/>
            <person name="de Vos W.M."/>
            <person name="Barrangou R."/>
            <person name="Klaenhammer T.R."/>
            <person name="Caufield P.W."/>
            <person name="Cui Y."/>
            <person name="Zhang H."/>
            <person name="O'Toole P.W."/>
        </authorList>
    </citation>
    <scope>NUCLEOTIDE SEQUENCE [LARGE SCALE GENOMIC DNA]</scope>
    <source>
        <strain evidence="4 5">DSM 8475</strain>
    </source>
</reference>
<dbReference type="GO" id="GO:0006412">
    <property type="term" value="P:translation"/>
    <property type="evidence" value="ECO:0007669"/>
    <property type="project" value="UniProtKB-KW"/>
</dbReference>
<dbReference type="Gene3D" id="3.90.960.10">
    <property type="entry name" value="YbaK/aminoacyl-tRNA synthetase-associated domain"/>
    <property type="match status" value="1"/>
</dbReference>
<evidence type="ECO:0000259" key="3">
    <source>
        <dbReference type="Pfam" id="PF04073"/>
    </source>
</evidence>
<dbReference type="RefSeq" id="WP_057807320.1">
    <property type="nucleotide sequence ID" value="NZ_AZGO01000053.1"/>
</dbReference>
<accession>A0A922PUU8</accession>
<evidence type="ECO:0000256" key="1">
    <source>
        <dbReference type="ARBA" id="ARBA00010201"/>
    </source>
</evidence>
<dbReference type="PANTHER" id="PTHR31423:SF3">
    <property type="entry name" value="PROLYL-TRNA SYNTHETASE ASSOCIATED DOMAIN-CONTAINING PROTEIN 1-RELATED"/>
    <property type="match status" value="1"/>
</dbReference>
<protein>
    <submittedName>
        <fullName evidence="4">YbaK prolyl-tRNA synthetase associated protein</fullName>
    </submittedName>
</protein>
<evidence type="ECO:0000313" key="4">
    <source>
        <dbReference type="EMBL" id="KRM36219.1"/>
    </source>
</evidence>
<organism evidence="4 5">
    <name type="scientific">Limosilactobacillus pontis DSM 8475</name>
    <dbReference type="NCBI Taxonomy" id="1423794"/>
    <lineage>
        <taxon>Bacteria</taxon>
        <taxon>Bacillati</taxon>
        <taxon>Bacillota</taxon>
        <taxon>Bacilli</taxon>
        <taxon>Lactobacillales</taxon>
        <taxon>Lactobacillaceae</taxon>
        <taxon>Limosilactobacillus</taxon>
    </lineage>
</organism>
<dbReference type="CDD" id="cd04335">
    <property type="entry name" value="PrdX_deacylase"/>
    <property type="match status" value="1"/>
</dbReference>
<dbReference type="Pfam" id="PF04073">
    <property type="entry name" value="tRNA_edit"/>
    <property type="match status" value="1"/>
</dbReference>
<proteinExistence type="inferred from homology"/>
<dbReference type="InterPro" id="IPR040285">
    <property type="entry name" value="ProX/PRXD1"/>
</dbReference>
<evidence type="ECO:0000256" key="2">
    <source>
        <dbReference type="ARBA" id="ARBA00022917"/>
    </source>
</evidence>
<evidence type="ECO:0000313" key="5">
    <source>
        <dbReference type="Proteomes" id="UP000051085"/>
    </source>
</evidence>
<feature type="domain" description="YbaK/aminoacyl-tRNA synthetase-associated" evidence="3">
    <location>
        <begin position="23"/>
        <end position="149"/>
    </location>
</feature>
<name>A0A922PUU8_9LACO</name>
<dbReference type="SUPFAM" id="SSF55826">
    <property type="entry name" value="YbaK/ProRS associated domain"/>
    <property type="match status" value="1"/>
</dbReference>
<dbReference type="PANTHER" id="PTHR31423">
    <property type="entry name" value="YBAK DOMAIN-CONTAINING PROTEIN"/>
    <property type="match status" value="1"/>
</dbReference>
<dbReference type="Proteomes" id="UP000051085">
    <property type="component" value="Unassembled WGS sequence"/>
</dbReference>
<dbReference type="AlphaFoldDB" id="A0A922PUU8"/>
<dbReference type="InterPro" id="IPR007214">
    <property type="entry name" value="YbaK/aa-tRNA-synth-assoc-dom"/>
</dbReference>
<comment type="similarity">
    <text evidence="1">Belongs to the PRORSD1 family.</text>
</comment>
<dbReference type="InterPro" id="IPR036754">
    <property type="entry name" value="YbaK/aa-tRNA-synt-asso_dom_sf"/>
</dbReference>
<gene>
    <name evidence="4" type="ORF">FD34_GL000226</name>
</gene>
<dbReference type="GeneID" id="87979465"/>
<dbReference type="GO" id="GO:0002161">
    <property type="term" value="F:aminoacyl-tRNA deacylase activity"/>
    <property type="evidence" value="ECO:0007669"/>
    <property type="project" value="InterPro"/>
</dbReference>
<comment type="caution">
    <text evidence="4">The sequence shown here is derived from an EMBL/GenBank/DDBJ whole genome shotgun (WGS) entry which is preliminary data.</text>
</comment>
<sequence length="162" mass="18166">MINAQRIAAQLQAAKLPFRTIDHPAVFTAAEADRYVQGESFVRTKNLFLTTSKHNHYYLLLIAETKRLDTRRFRQQANTSRITFASPDELMAKLNLTPGSVSTFGLLNNRDHDVELFVDRDVAQAPTIGCHPNDNTKTTVLATADLLDFLKQAGYPAHPIDL</sequence>
<keyword evidence="2" id="KW-0648">Protein biosynthesis</keyword>
<dbReference type="EMBL" id="AZGO01000053">
    <property type="protein sequence ID" value="KRM36219.1"/>
    <property type="molecule type" value="Genomic_DNA"/>
</dbReference>